<evidence type="ECO:0000259" key="5">
    <source>
        <dbReference type="Pfam" id="PF04542"/>
    </source>
</evidence>
<feature type="domain" description="RNA polymerase sigma factor 70 region 4 type 2" evidence="6">
    <location>
        <begin position="125"/>
        <end position="175"/>
    </location>
</feature>
<evidence type="ECO:0000256" key="3">
    <source>
        <dbReference type="ARBA" id="ARBA00023082"/>
    </source>
</evidence>
<dbReference type="InterPro" id="IPR014284">
    <property type="entry name" value="RNA_pol_sigma-70_dom"/>
</dbReference>
<dbReference type="InterPro" id="IPR013324">
    <property type="entry name" value="RNA_pol_sigma_r3/r4-like"/>
</dbReference>
<dbReference type="InterPro" id="IPR013249">
    <property type="entry name" value="RNA_pol_sigma70_r4_t2"/>
</dbReference>
<dbReference type="CDD" id="cd06171">
    <property type="entry name" value="Sigma70_r4"/>
    <property type="match status" value="1"/>
</dbReference>
<organism evidence="7 8">
    <name type="scientific">Ravibacter arvi</name>
    <dbReference type="NCBI Taxonomy" id="2051041"/>
    <lineage>
        <taxon>Bacteria</taxon>
        <taxon>Pseudomonadati</taxon>
        <taxon>Bacteroidota</taxon>
        <taxon>Cytophagia</taxon>
        <taxon>Cytophagales</taxon>
        <taxon>Spirosomataceae</taxon>
        <taxon>Ravibacter</taxon>
    </lineage>
</organism>
<dbReference type="EMBL" id="BAABEY010000033">
    <property type="protein sequence ID" value="GAA4445294.1"/>
    <property type="molecule type" value="Genomic_DNA"/>
</dbReference>
<reference evidence="8" key="1">
    <citation type="journal article" date="2019" name="Int. J. Syst. Evol. Microbiol.">
        <title>The Global Catalogue of Microorganisms (GCM) 10K type strain sequencing project: providing services to taxonomists for standard genome sequencing and annotation.</title>
        <authorList>
            <consortium name="The Broad Institute Genomics Platform"/>
            <consortium name="The Broad Institute Genome Sequencing Center for Infectious Disease"/>
            <person name="Wu L."/>
            <person name="Ma J."/>
        </authorList>
    </citation>
    <scope>NUCLEOTIDE SEQUENCE [LARGE SCALE GENOMIC DNA]</scope>
    <source>
        <strain evidence="8">JCM 31920</strain>
    </source>
</reference>
<keyword evidence="8" id="KW-1185">Reference proteome</keyword>
<dbReference type="PANTHER" id="PTHR43133">
    <property type="entry name" value="RNA POLYMERASE ECF-TYPE SIGMA FACTO"/>
    <property type="match status" value="1"/>
</dbReference>
<keyword evidence="3" id="KW-0731">Sigma factor</keyword>
<evidence type="ECO:0000313" key="7">
    <source>
        <dbReference type="EMBL" id="GAA4445294.1"/>
    </source>
</evidence>
<gene>
    <name evidence="7" type="ORF">GCM10023091_36750</name>
</gene>
<feature type="domain" description="RNA polymerase sigma-70 region 2" evidence="5">
    <location>
        <begin position="21"/>
        <end position="86"/>
    </location>
</feature>
<dbReference type="InterPro" id="IPR039425">
    <property type="entry name" value="RNA_pol_sigma-70-like"/>
</dbReference>
<comment type="similarity">
    <text evidence="1">Belongs to the sigma-70 factor family. ECF subfamily.</text>
</comment>
<keyword evidence="4" id="KW-0804">Transcription</keyword>
<dbReference type="Gene3D" id="1.10.10.10">
    <property type="entry name" value="Winged helix-like DNA-binding domain superfamily/Winged helix DNA-binding domain"/>
    <property type="match status" value="1"/>
</dbReference>
<evidence type="ECO:0000256" key="2">
    <source>
        <dbReference type="ARBA" id="ARBA00023015"/>
    </source>
</evidence>
<dbReference type="InterPro" id="IPR007627">
    <property type="entry name" value="RNA_pol_sigma70_r2"/>
</dbReference>
<accession>A0ABP8MAC6</accession>
<protein>
    <submittedName>
        <fullName evidence="7">Sigma-70 family RNA polymerase sigma factor</fullName>
    </submittedName>
</protein>
<evidence type="ECO:0000313" key="8">
    <source>
        <dbReference type="Proteomes" id="UP001501508"/>
    </source>
</evidence>
<dbReference type="InterPro" id="IPR036388">
    <property type="entry name" value="WH-like_DNA-bd_sf"/>
</dbReference>
<comment type="caution">
    <text evidence="7">The sequence shown here is derived from an EMBL/GenBank/DDBJ whole genome shotgun (WGS) entry which is preliminary data.</text>
</comment>
<dbReference type="RefSeq" id="WP_345031902.1">
    <property type="nucleotide sequence ID" value="NZ_BAABEY010000033.1"/>
</dbReference>
<dbReference type="Proteomes" id="UP001501508">
    <property type="component" value="Unassembled WGS sequence"/>
</dbReference>
<dbReference type="PANTHER" id="PTHR43133:SF46">
    <property type="entry name" value="RNA POLYMERASE SIGMA-70 FACTOR ECF SUBFAMILY"/>
    <property type="match status" value="1"/>
</dbReference>
<evidence type="ECO:0000256" key="1">
    <source>
        <dbReference type="ARBA" id="ARBA00010641"/>
    </source>
</evidence>
<dbReference type="SUPFAM" id="SSF88659">
    <property type="entry name" value="Sigma3 and sigma4 domains of RNA polymerase sigma factors"/>
    <property type="match status" value="1"/>
</dbReference>
<evidence type="ECO:0000256" key="4">
    <source>
        <dbReference type="ARBA" id="ARBA00023163"/>
    </source>
</evidence>
<name>A0ABP8MAC6_9BACT</name>
<evidence type="ECO:0000259" key="6">
    <source>
        <dbReference type="Pfam" id="PF08281"/>
    </source>
</evidence>
<dbReference type="Pfam" id="PF04542">
    <property type="entry name" value="Sigma70_r2"/>
    <property type="match status" value="1"/>
</dbReference>
<dbReference type="Pfam" id="PF08281">
    <property type="entry name" value="Sigma70_r4_2"/>
    <property type="match status" value="1"/>
</dbReference>
<sequence length="196" mass="23135">MKDSTWQQVQAGDNEAFQRLHNEHVRHLLNYGLRLCGSISTVEDCVQDVFTELWIYRSSITQPTSMRFYLLKAVRNKLKAQYRREQLFVSGWDDNSDTLVQPDFNVESSSEQKLIQLEIDLQRRDQIKAAMNLLSPRQREIIYLRYFNELTYDQICALMGITYQTARSQVYSGLKILRSELKDSPLLMLLSFLFFF</sequence>
<dbReference type="InterPro" id="IPR013325">
    <property type="entry name" value="RNA_pol_sigma_r2"/>
</dbReference>
<keyword evidence="2" id="KW-0805">Transcription regulation</keyword>
<proteinExistence type="inferred from homology"/>
<dbReference type="Gene3D" id="1.10.1740.10">
    <property type="match status" value="1"/>
</dbReference>
<dbReference type="SUPFAM" id="SSF88946">
    <property type="entry name" value="Sigma2 domain of RNA polymerase sigma factors"/>
    <property type="match status" value="1"/>
</dbReference>
<dbReference type="NCBIfam" id="TIGR02937">
    <property type="entry name" value="sigma70-ECF"/>
    <property type="match status" value="1"/>
</dbReference>